<reference evidence="1 2" key="1">
    <citation type="submission" date="2018-07" db="EMBL/GenBank/DDBJ databases">
        <title>Genome sequence of Nitratireductor thuwali#1536.</title>
        <authorList>
            <person name="Michoud G."/>
            <person name="Merlino G."/>
            <person name="Sefrji F.O."/>
            <person name="Daffonchio D."/>
        </authorList>
    </citation>
    <scope>NUCLEOTIDE SEQUENCE [LARGE SCALE GENOMIC DNA]</scope>
    <source>
        <strain evidence="2">Nit1536</strain>
    </source>
</reference>
<dbReference type="Proteomes" id="UP001342418">
    <property type="component" value="Chromosome"/>
</dbReference>
<dbReference type="InterPro" id="IPR009078">
    <property type="entry name" value="Ferritin-like_SF"/>
</dbReference>
<gene>
    <name evidence="1" type="ORF">NTH_01216</name>
</gene>
<dbReference type="Pfam" id="PF05974">
    <property type="entry name" value="DUF892"/>
    <property type="match status" value="1"/>
</dbReference>
<evidence type="ECO:0000313" key="2">
    <source>
        <dbReference type="Proteomes" id="UP001342418"/>
    </source>
</evidence>
<name>A0ABY5MIS0_9HYPH</name>
<dbReference type="SUPFAM" id="SSF47240">
    <property type="entry name" value="Ferritin-like"/>
    <property type="match status" value="1"/>
</dbReference>
<proteinExistence type="predicted"/>
<evidence type="ECO:0008006" key="3">
    <source>
        <dbReference type="Google" id="ProtNLM"/>
    </source>
</evidence>
<evidence type="ECO:0000313" key="1">
    <source>
        <dbReference type="EMBL" id="UUP16769.1"/>
    </source>
</evidence>
<dbReference type="CDD" id="cd00657">
    <property type="entry name" value="Ferritin_like"/>
    <property type="match status" value="1"/>
</dbReference>
<dbReference type="Gene3D" id="1.20.1260.10">
    <property type="match status" value="1"/>
</dbReference>
<protein>
    <recommendedName>
        <fullName evidence="3">Ferritin-like domain-containing protein</fullName>
    </recommendedName>
</protein>
<dbReference type="RefSeq" id="WP_338529173.1">
    <property type="nucleotide sequence ID" value="NZ_CP030941.1"/>
</dbReference>
<dbReference type="InterPro" id="IPR010287">
    <property type="entry name" value="DUF892_YciF-like"/>
</dbReference>
<organism evidence="1 2">
    <name type="scientific">Nitratireductor thuwali</name>
    <dbReference type="NCBI Taxonomy" id="2267699"/>
    <lineage>
        <taxon>Bacteria</taxon>
        <taxon>Pseudomonadati</taxon>
        <taxon>Pseudomonadota</taxon>
        <taxon>Alphaproteobacteria</taxon>
        <taxon>Hyphomicrobiales</taxon>
        <taxon>Phyllobacteriaceae</taxon>
        <taxon>Nitratireductor</taxon>
    </lineage>
</organism>
<accession>A0ABY5MIS0</accession>
<dbReference type="EMBL" id="CP030941">
    <property type="protein sequence ID" value="UUP16769.1"/>
    <property type="molecule type" value="Genomic_DNA"/>
</dbReference>
<sequence>MTKMNEVLNQWLRDAHAMEQQAILMLNRQVDRLEHYPELRARMEQHIDETKSQRARLEKCLEARGTSPSAVKDVVGQTAALLQSLGGVVAGDEVVKGLLGSYVFEQMEICSYRILKSAAEMAGDPTTALMCEEICREEEAMADWLAEHEPKLVQAYLTRAAASLDEAKR</sequence>
<keyword evidence="2" id="KW-1185">Reference proteome</keyword>
<dbReference type="InterPro" id="IPR012347">
    <property type="entry name" value="Ferritin-like"/>
</dbReference>